<keyword evidence="1" id="KW-0472">Membrane</keyword>
<evidence type="ECO:0000259" key="2">
    <source>
        <dbReference type="Pfam" id="PF12708"/>
    </source>
</evidence>
<reference evidence="4 5" key="1">
    <citation type="submission" date="2018-06" db="EMBL/GenBank/DDBJ databases">
        <title>Complete Genome Sequence of Desulfobacter hydrogenophilus (DSM3380).</title>
        <authorList>
            <person name="Marietou A."/>
            <person name="Schreiber L."/>
            <person name="Marshall I."/>
            <person name="Jorgensen B."/>
        </authorList>
    </citation>
    <scope>NUCLEOTIDE SEQUENCE [LARGE SCALE GENOMIC DNA]</scope>
    <source>
        <strain evidence="4 5">DSM 3380</strain>
    </source>
</reference>
<dbReference type="RefSeq" id="WP_111955387.1">
    <property type="nucleotide sequence ID" value="NZ_CP036313.1"/>
</dbReference>
<dbReference type="OrthoDB" id="188639at2"/>
<dbReference type="AlphaFoldDB" id="A0A328FHQ4"/>
<dbReference type="Proteomes" id="UP000293902">
    <property type="component" value="Chromosome"/>
</dbReference>
<name>A0A328FHQ4_9BACT</name>
<dbReference type="EMBL" id="CP036313">
    <property type="protein sequence ID" value="QBH11894.1"/>
    <property type="molecule type" value="Genomic_DNA"/>
</dbReference>
<dbReference type="InterPro" id="IPR011050">
    <property type="entry name" value="Pectin_lyase_fold/virulence"/>
</dbReference>
<feature type="transmembrane region" description="Helical" evidence="1">
    <location>
        <begin position="12"/>
        <end position="33"/>
    </location>
</feature>
<dbReference type="Proteomes" id="UP000248798">
    <property type="component" value="Unassembled WGS sequence"/>
</dbReference>
<protein>
    <submittedName>
        <fullName evidence="3">Right-handed parallel beta-helix repeat-containing protein</fullName>
    </submittedName>
    <submittedName>
        <fullName evidence="4">Virulence factor</fullName>
    </submittedName>
</protein>
<evidence type="ECO:0000256" key="1">
    <source>
        <dbReference type="SAM" id="Phobius"/>
    </source>
</evidence>
<evidence type="ECO:0000313" key="4">
    <source>
        <dbReference type="EMBL" id="RAM02537.1"/>
    </source>
</evidence>
<evidence type="ECO:0000313" key="5">
    <source>
        <dbReference type="Proteomes" id="UP000248798"/>
    </source>
</evidence>
<keyword evidence="6" id="KW-1185">Reference proteome</keyword>
<sequence length="602" mass="66768">MQILKNFNHALILKGMIIFILPYFLSVGCYNAGIEKRTPAEKEGSAYLDEIAKKWTPSVWKAFVKNGPTGIHLPDFSRAGYRMGEKPIPEIENPVFDVTNVRFGAVPDDDKEDTLAIQAAIDAAATVGGGVVFLPKGRYDIHQTKASPYLQIRSDRIVLRGQGSGKIGTTLFMGAPGKEGLVRRLGTVSAEIEARHHTALAVIGAEERNELAAFTQNVIRGQTDIPVTDTGKFSEGQIVTIVCSDPLIDPTHPAPNKADIPVQLTTPFTFSPVQKDTFGPAVQTLSWIAGIEKIIDAHTIRLTRPARFDQPLRYTPKIFSFNGICEIGIEHLRIESAWPGGYRHHKPFQAADEKIIRTAREQDYLWGGIWISSAVNGWVQDVTFADMTQGIILSQSAQWTLKDLTFIGQEGHAGVTIGWGNDNLIKNVEFHARLVHPVTLTMTASGNVITDCTAHYEGRNMHSGTDTAMDFHGIFPFENLFEKMKGFYVCPGGDLSVLPHAGVRNVFWNIEAPARITGYGEYAKDSFVQTYDFVSTSSKKPATMYEHYPQAFYIGIYRRGNRSITLAGSTEDRHTRWMTVEGLNRPGIAVPSLYELQKKELR</sequence>
<dbReference type="PROSITE" id="PS51257">
    <property type="entry name" value="PROKAR_LIPOPROTEIN"/>
    <property type="match status" value="1"/>
</dbReference>
<dbReference type="SUPFAM" id="SSF51126">
    <property type="entry name" value="Pectin lyase-like"/>
    <property type="match status" value="1"/>
</dbReference>
<gene>
    <name evidence="4" type="ORF">DO021_07765</name>
    <name evidence="3" type="ORF">EYB58_02500</name>
</gene>
<dbReference type="Pfam" id="PF12708">
    <property type="entry name" value="Pect-lyase_RHGA_epim"/>
    <property type="match status" value="1"/>
</dbReference>
<evidence type="ECO:0000313" key="3">
    <source>
        <dbReference type="EMBL" id="QBH11894.1"/>
    </source>
</evidence>
<keyword evidence="1" id="KW-0812">Transmembrane</keyword>
<keyword evidence="1" id="KW-1133">Transmembrane helix</keyword>
<proteinExistence type="predicted"/>
<dbReference type="Gene3D" id="2.160.20.10">
    <property type="entry name" value="Single-stranded right-handed beta-helix, Pectin lyase-like"/>
    <property type="match status" value="2"/>
</dbReference>
<reference evidence="3 6" key="2">
    <citation type="submission" date="2019-02" db="EMBL/GenBank/DDBJ databases">
        <title>Complete genome sequence of Desulfobacter hydrogenophilus AcRS1.</title>
        <authorList>
            <person name="Marietou A."/>
            <person name="Lund M.B."/>
            <person name="Marshall I.P.G."/>
            <person name="Schreiber L."/>
            <person name="Jorgensen B."/>
        </authorList>
    </citation>
    <scope>NUCLEOTIDE SEQUENCE [LARGE SCALE GENOMIC DNA]</scope>
    <source>
        <strain evidence="3 6">AcRS1</strain>
    </source>
</reference>
<dbReference type="InterPro" id="IPR024535">
    <property type="entry name" value="RHGA/B-epi-like_pectate_lyase"/>
</dbReference>
<evidence type="ECO:0000313" key="6">
    <source>
        <dbReference type="Proteomes" id="UP000293902"/>
    </source>
</evidence>
<dbReference type="InterPro" id="IPR012334">
    <property type="entry name" value="Pectin_lyas_fold"/>
</dbReference>
<accession>A0A328FHQ4</accession>
<dbReference type="EMBL" id="QLNI01000013">
    <property type="protein sequence ID" value="RAM02537.1"/>
    <property type="molecule type" value="Genomic_DNA"/>
</dbReference>
<feature type="domain" description="Rhamnogalacturonase A/B/Epimerase-like pectate lyase" evidence="2">
    <location>
        <begin position="101"/>
        <end position="145"/>
    </location>
</feature>
<organism evidence="4 5">
    <name type="scientific">Desulfobacter hydrogenophilus</name>
    <dbReference type="NCBI Taxonomy" id="2291"/>
    <lineage>
        <taxon>Bacteria</taxon>
        <taxon>Pseudomonadati</taxon>
        <taxon>Thermodesulfobacteriota</taxon>
        <taxon>Desulfobacteria</taxon>
        <taxon>Desulfobacterales</taxon>
        <taxon>Desulfobacteraceae</taxon>
        <taxon>Desulfobacter</taxon>
    </lineage>
</organism>